<keyword evidence="2" id="KW-0808">Transferase</keyword>
<dbReference type="Pfam" id="PF03942">
    <property type="entry name" value="DTW"/>
    <property type="match status" value="1"/>
</dbReference>
<keyword evidence="4" id="KW-0819">tRNA processing</keyword>
<dbReference type="PANTHER" id="PTHR21392">
    <property type="entry name" value="TRNA-URIDINE AMINOCARBOXYPROPYLTRANSFERASE 2"/>
    <property type="match status" value="1"/>
</dbReference>
<accession>A0A7J0FJX6</accession>
<feature type="compositionally biased region" description="Polar residues" evidence="7">
    <location>
        <begin position="10"/>
        <end position="22"/>
    </location>
</feature>
<name>A0A7J0FJX6_9ERIC</name>
<comment type="caution">
    <text evidence="9">The sequence shown here is derived from an EMBL/GenBank/DDBJ whole genome shotgun (WGS) entry which is preliminary data.</text>
</comment>
<evidence type="ECO:0000313" key="10">
    <source>
        <dbReference type="Proteomes" id="UP000585474"/>
    </source>
</evidence>
<dbReference type="OrthoDB" id="545722at2759"/>
<dbReference type="InterPro" id="IPR005636">
    <property type="entry name" value="DTW"/>
</dbReference>
<evidence type="ECO:0000256" key="7">
    <source>
        <dbReference type="SAM" id="MobiDB-lite"/>
    </source>
</evidence>
<evidence type="ECO:0000313" key="9">
    <source>
        <dbReference type="EMBL" id="GFY98217.1"/>
    </source>
</evidence>
<dbReference type="EC" id="2.5.1.25" evidence="1"/>
<dbReference type="Proteomes" id="UP000585474">
    <property type="component" value="Unassembled WGS sequence"/>
</dbReference>
<dbReference type="GO" id="GO:0016432">
    <property type="term" value="F:tRNA-uridine aminocarboxypropyltransferase activity"/>
    <property type="evidence" value="ECO:0007669"/>
    <property type="project" value="UniProtKB-EC"/>
</dbReference>
<organism evidence="9 10">
    <name type="scientific">Actinidia rufa</name>
    <dbReference type="NCBI Taxonomy" id="165716"/>
    <lineage>
        <taxon>Eukaryota</taxon>
        <taxon>Viridiplantae</taxon>
        <taxon>Streptophyta</taxon>
        <taxon>Embryophyta</taxon>
        <taxon>Tracheophyta</taxon>
        <taxon>Spermatophyta</taxon>
        <taxon>Magnoliopsida</taxon>
        <taxon>eudicotyledons</taxon>
        <taxon>Gunneridae</taxon>
        <taxon>Pentapetalae</taxon>
        <taxon>asterids</taxon>
        <taxon>Ericales</taxon>
        <taxon>Actinidiaceae</taxon>
        <taxon>Actinidia</taxon>
    </lineage>
</organism>
<dbReference type="InterPro" id="IPR039262">
    <property type="entry name" value="DTWD2/TAPT"/>
</dbReference>
<feature type="domain" description="DTW" evidence="8">
    <location>
        <begin position="30"/>
        <end position="126"/>
    </location>
</feature>
<evidence type="ECO:0000259" key="8">
    <source>
        <dbReference type="Pfam" id="PF03942"/>
    </source>
</evidence>
<reference evidence="9 10" key="1">
    <citation type="submission" date="2019-07" db="EMBL/GenBank/DDBJ databases">
        <title>De Novo Assembly of kiwifruit Actinidia rufa.</title>
        <authorList>
            <person name="Sugita-Konishi S."/>
            <person name="Sato K."/>
            <person name="Mori E."/>
            <person name="Abe Y."/>
            <person name="Kisaki G."/>
            <person name="Hamano K."/>
            <person name="Suezawa K."/>
            <person name="Otani M."/>
            <person name="Fukuda T."/>
            <person name="Manabe T."/>
            <person name="Gomi K."/>
            <person name="Tabuchi M."/>
            <person name="Akimitsu K."/>
            <person name="Kataoka I."/>
        </authorList>
    </citation>
    <scope>NUCLEOTIDE SEQUENCE [LARGE SCALE GENOMIC DNA]</scope>
    <source>
        <strain evidence="10">cv. Fuchu</strain>
    </source>
</reference>
<feature type="region of interest" description="Disordered" evidence="7">
    <location>
        <begin position="1"/>
        <end position="26"/>
    </location>
</feature>
<evidence type="ECO:0000256" key="5">
    <source>
        <dbReference type="ARBA" id="ARBA00034489"/>
    </source>
</evidence>
<keyword evidence="10" id="KW-1185">Reference proteome</keyword>
<evidence type="ECO:0000256" key="4">
    <source>
        <dbReference type="ARBA" id="ARBA00022694"/>
    </source>
</evidence>
<keyword evidence="3" id="KW-0949">S-adenosyl-L-methionine</keyword>
<evidence type="ECO:0000256" key="2">
    <source>
        <dbReference type="ARBA" id="ARBA00022679"/>
    </source>
</evidence>
<comment type="catalytic activity">
    <reaction evidence="6">
        <text>a uridine in tRNA + S-adenosyl-L-methionine = a 3-[(3S)-3-amino-3-carboxypropyl]uridine in tRNA + S-methyl-5'-thioadenosine + H(+)</text>
        <dbReference type="Rhea" id="RHEA:62432"/>
        <dbReference type="Rhea" id="RHEA-COMP:13339"/>
        <dbReference type="Rhea" id="RHEA-COMP:16092"/>
        <dbReference type="ChEBI" id="CHEBI:15378"/>
        <dbReference type="ChEBI" id="CHEBI:17509"/>
        <dbReference type="ChEBI" id="CHEBI:59789"/>
        <dbReference type="ChEBI" id="CHEBI:65315"/>
        <dbReference type="ChEBI" id="CHEBI:82930"/>
        <dbReference type="EC" id="2.5.1.25"/>
    </reaction>
</comment>
<gene>
    <name evidence="9" type="ORF">Acr_12g0007580</name>
</gene>
<proteinExistence type="inferred from homology"/>
<protein>
    <recommendedName>
        <fullName evidence="1">tRNA-uridine aminocarboxypropyltransferase</fullName>
        <ecNumber evidence="1">2.5.1.25</ecNumber>
    </recommendedName>
</protein>
<dbReference type="EMBL" id="BJWL01000012">
    <property type="protein sequence ID" value="GFY98217.1"/>
    <property type="molecule type" value="Genomic_DNA"/>
</dbReference>
<dbReference type="AlphaFoldDB" id="A0A7J0FJX6"/>
<evidence type="ECO:0000256" key="6">
    <source>
        <dbReference type="ARBA" id="ARBA00048718"/>
    </source>
</evidence>
<dbReference type="GO" id="GO:0008033">
    <property type="term" value="P:tRNA processing"/>
    <property type="evidence" value="ECO:0007669"/>
    <property type="project" value="UniProtKB-KW"/>
</dbReference>
<dbReference type="PANTHER" id="PTHR21392:SF0">
    <property type="entry name" value="TRNA-URIDINE AMINOCARBOXYPROPYLTRANSFERASE 2"/>
    <property type="match status" value="1"/>
</dbReference>
<evidence type="ECO:0000256" key="3">
    <source>
        <dbReference type="ARBA" id="ARBA00022691"/>
    </source>
</evidence>
<sequence length="128" mass="13934">MDPDKHATLSDFSDPQTNTSAAGDNHSRITCTGGCERPINVCLCDTIPTDPIATATTQVVILLDPHERRHKLATVPVLAKCLKNFQTLLGRRLRLGNSPLLDSLYTSAVENPSQSLRTIYLFPGTDTS</sequence>
<evidence type="ECO:0000256" key="1">
    <source>
        <dbReference type="ARBA" id="ARBA00012386"/>
    </source>
</evidence>
<comment type="similarity">
    <text evidence="5">Belongs to the TDD superfamily. DTWD2 family.</text>
</comment>